<dbReference type="GO" id="GO:0016301">
    <property type="term" value="F:kinase activity"/>
    <property type="evidence" value="ECO:0007669"/>
    <property type="project" value="UniProtKB-KW"/>
</dbReference>
<dbReference type="PANTHER" id="PTHR11817">
    <property type="entry name" value="PYRUVATE KINASE"/>
    <property type="match status" value="1"/>
</dbReference>
<protein>
    <recommendedName>
        <fullName evidence="3">pyruvate kinase</fullName>
        <ecNumber evidence="3">2.7.1.40</ecNumber>
    </recommendedName>
</protein>
<sequence>MNRRTKIVATIGPASESPAMLEALLRAGVDVVRLNLSHGPLEEHVQRLRAVRAAAAAVGSPTAVLADLPGPKVRAGRFPDGGVSLMVGQLLGLRPGTGPSDAAMITVDYPSLLADVQPGDRIVLGDGGITLRVSGVGADALSANVEAGGLVQGRPGVHLPSERLRLAAPTAEDLVLAAAMAAEGVDFIGVSFVREAIDMERVRQVTAPHAVRLVAKIETIPAVANLAAIVAASDAVMVARGDLGIECPLEDVPHLQKRIIRHCVEAGVPVITATQMLESMIVSPAPTRAEVSDVANAVFDGTDAVMLSAETAIGHDPVLVVTTMAQIAVRAESEASYAQWGARLGRVQRQQWTDATDRITQAITHACAQAAADAGAEAILCCTRSGRTARAMARFRPTARLIGLSPDMATVRSLSLTWGVTPLHVDTYGSTDELVWFAVESAVRHGLVDAGSVVAVLAGAPDRTSGAATDVLRLVRVG</sequence>
<evidence type="ECO:0000256" key="6">
    <source>
        <dbReference type="ARBA" id="ARBA00022741"/>
    </source>
</evidence>
<organism evidence="14">
    <name type="scientific">freshwater metagenome</name>
    <dbReference type="NCBI Taxonomy" id="449393"/>
    <lineage>
        <taxon>unclassified sequences</taxon>
        <taxon>metagenomes</taxon>
        <taxon>ecological metagenomes</taxon>
    </lineage>
</organism>
<keyword evidence="10" id="KW-0324">Glycolysis</keyword>
<dbReference type="Gene3D" id="3.20.20.60">
    <property type="entry name" value="Phosphoenolpyruvate-binding domains"/>
    <property type="match status" value="1"/>
</dbReference>
<dbReference type="InterPro" id="IPR011037">
    <property type="entry name" value="Pyrv_Knase-like_insert_dom_sf"/>
</dbReference>
<dbReference type="EMBL" id="CAFBLP010000020">
    <property type="protein sequence ID" value="CAB4874582.1"/>
    <property type="molecule type" value="Genomic_DNA"/>
</dbReference>
<keyword evidence="6" id="KW-0547">Nucleotide-binding</keyword>
<dbReference type="Pfam" id="PF00224">
    <property type="entry name" value="PK"/>
    <property type="match status" value="1"/>
</dbReference>
<evidence type="ECO:0000313" key="14">
    <source>
        <dbReference type="EMBL" id="CAB4874582.1"/>
    </source>
</evidence>
<proteinExistence type="inferred from homology"/>
<keyword evidence="8" id="KW-0067">ATP-binding</keyword>
<comment type="pathway">
    <text evidence="1">Carbohydrate degradation; glycolysis; pyruvate from D-glyceraldehyde 3-phosphate: step 5/5.</text>
</comment>
<keyword evidence="4" id="KW-0808">Transferase</keyword>
<dbReference type="AlphaFoldDB" id="A0A6J7DUM7"/>
<evidence type="ECO:0000256" key="1">
    <source>
        <dbReference type="ARBA" id="ARBA00004997"/>
    </source>
</evidence>
<dbReference type="Pfam" id="PF02887">
    <property type="entry name" value="PK_C"/>
    <property type="match status" value="1"/>
</dbReference>
<dbReference type="InterPro" id="IPR015793">
    <property type="entry name" value="Pyrv_Knase_brl"/>
</dbReference>
<evidence type="ECO:0000256" key="7">
    <source>
        <dbReference type="ARBA" id="ARBA00022777"/>
    </source>
</evidence>
<keyword evidence="9" id="KW-0460">Magnesium</keyword>
<evidence type="ECO:0000259" key="12">
    <source>
        <dbReference type="Pfam" id="PF00224"/>
    </source>
</evidence>
<dbReference type="InterPro" id="IPR001697">
    <property type="entry name" value="Pyr_Knase"/>
</dbReference>
<gene>
    <name evidence="14" type="ORF">UFOPK3376_01047</name>
</gene>
<dbReference type="GO" id="GO:0030955">
    <property type="term" value="F:potassium ion binding"/>
    <property type="evidence" value="ECO:0007669"/>
    <property type="project" value="InterPro"/>
</dbReference>
<feature type="domain" description="Pyruvate kinase barrel" evidence="12">
    <location>
        <begin position="3"/>
        <end position="319"/>
    </location>
</feature>
<accession>A0A6J7DUM7</accession>
<dbReference type="Gene3D" id="2.40.33.10">
    <property type="entry name" value="PK beta-barrel domain-like"/>
    <property type="match status" value="1"/>
</dbReference>
<dbReference type="NCBIfam" id="NF004491">
    <property type="entry name" value="PRK05826.1"/>
    <property type="match status" value="1"/>
</dbReference>
<reference evidence="14" key="1">
    <citation type="submission" date="2020-05" db="EMBL/GenBank/DDBJ databases">
        <authorList>
            <person name="Chiriac C."/>
            <person name="Salcher M."/>
            <person name="Ghai R."/>
            <person name="Kavagutti S V."/>
        </authorList>
    </citation>
    <scope>NUCLEOTIDE SEQUENCE</scope>
</reference>
<dbReference type="PRINTS" id="PR01050">
    <property type="entry name" value="PYRUVTKNASE"/>
</dbReference>
<dbReference type="SUPFAM" id="SSF51621">
    <property type="entry name" value="Phosphoenolpyruvate/pyruvate domain"/>
    <property type="match status" value="1"/>
</dbReference>
<dbReference type="GO" id="GO:0005524">
    <property type="term" value="F:ATP binding"/>
    <property type="evidence" value="ECO:0007669"/>
    <property type="project" value="UniProtKB-KW"/>
</dbReference>
<evidence type="ECO:0000256" key="9">
    <source>
        <dbReference type="ARBA" id="ARBA00022842"/>
    </source>
</evidence>
<dbReference type="SUPFAM" id="SSF52935">
    <property type="entry name" value="PK C-terminal domain-like"/>
    <property type="match status" value="1"/>
</dbReference>
<evidence type="ECO:0000256" key="5">
    <source>
        <dbReference type="ARBA" id="ARBA00022723"/>
    </source>
</evidence>
<dbReference type="GO" id="GO:0004743">
    <property type="term" value="F:pyruvate kinase activity"/>
    <property type="evidence" value="ECO:0007669"/>
    <property type="project" value="UniProtKB-EC"/>
</dbReference>
<evidence type="ECO:0000256" key="11">
    <source>
        <dbReference type="ARBA" id="ARBA00023317"/>
    </source>
</evidence>
<dbReference type="GO" id="GO:0000287">
    <property type="term" value="F:magnesium ion binding"/>
    <property type="evidence" value="ECO:0007669"/>
    <property type="project" value="InterPro"/>
</dbReference>
<dbReference type="UniPathway" id="UPA00109">
    <property type="reaction ID" value="UER00188"/>
</dbReference>
<evidence type="ECO:0000256" key="10">
    <source>
        <dbReference type="ARBA" id="ARBA00023152"/>
    </source>
</evidence>
<keyword evidence="11" id="KW-0670">Pyruvate</keyword>
<dbReference type="SUPFAM" id="SSF50800">
    <property type="entry name" value="PK beta-barrel domain-like"/>
    <property type="match status" value="1"/>
</dbReference>
<keyword evidence="7" id="KW-0418">Kinase</keyword>
<feature type="domain" description="Pyruvate kinase C-terminal" evidence="13">
    <location>
        <begin position="361"/>
        <end position="473"/>
    </location>
</feature>
<name>A0A6J7DUM7_9ZZZZ</name>
<dbReference type="InterPro" id="IPR036918">
    <property type="entry name" value="Pyrv_Knase_C_sf"/>
</dbReference>
<dbReference type="InterPro" id="IPR040442">
    <property type="entry name" value="Pyrv_kinase-like_dom_sf"/>
</dbReference>
<dbReference type="Gene3D" id="3.40.1380.20">
    <property type="entry name" value="Pyruvate kinase, C-terminal domain"/>
    <property type="match status" value="1"/>
</dbReference>
<evidence type="ECO:0000259" key="13">
    <source>
        <dbReference type="Pfam" id="PF02887"/>
    </source>
</evidence>
<evidence type="ECO:0000256" key="3">
    <source>
        <dbReference type="ARBA" id="ARBA00012142"/>
    </source>
</evidence>
<dbReference type="InterPro" id="IPR015813">
    <property type="entry name" value="Pyrv/PenolPyrv_kinase-like_dom"/>
</dbReference>
<evidence type="ECO:0000256" key="4">
    <source>
        <dbReference type="ARBA" id="ARBA00022679"/>
    </source>
</evidence>
<dbReference type="NCBIfam" id="TIGR01064">
    <property type="entry name" value="pyruv_kin"/>
    <property type="match status" value="1"/>
</dbReference>
<dbReference type="InterPro" id="IPR015806">
    <property type="entry name" value="Pyrv_Knase_insert_dom_sf"/>
</dbReference>
<keyword evidence="5" id="KW-0479">Metal-binding</keyword>
<dbReference type="NCBIfam" id="NF004978">
    <property type="entry name" value="PRK06354.1"/>
    <property type="match status" value="1"/>
</dbReference>
<evidence type="ECO:0000256" key="2">
    <source>
        <dbReference type="ARBA" id="ARBA00008663"/>
    </source>
</evidence>
<evidence type="ECO:0000256" key="8">
    <source>
        <dbReference type="ARBA" id="ARBA00022840"/>
    </source>
</evidence>
<comment type="similarity">
    <text evidence="2">Belongs to the pyruvate kinase family.</text>
</comment>
<dbReference type="EC" id="2.7.1.40" evidence="3"/>
<dbReference type="InterPro" id="IPR015795">
    <property type="entry name" value="Pyrv_Knase_C"/>
</dbReference>